<dbReference type="EMBL" id="CM037156">
    <property type="protein sequence ID" value="KAH7837112.1"/>
    <property type="molecule type" value="Genomic_DNA"/>
</dbReference>
<accession>A0ACB7X8Q5</accession>
<proteinExistence type="predicted"/>
<sequence length="150" mass="16015">MFPPNPFSPGPGLSPPSPGMFPPNPLLFNVSGARNRRESKLTVNMPRDGGLKPDPGVNGFGGNMPGDVCLIKIRTFLPSVSLARREDEGVVAALDDHFDDPFDDPFDNFGEVPDGFGVESGIKGGCLASEEGLDVAEQLGTYTWCSEMED</sequence>
<gene>
    <name evidence="1" type="ORF">Vadar_009746</name>
</gene>
<name>A0ACB7X8Q5_9ERIC</name>
<protein>
    <submittedName>
        <fullName evidence="1">Uncharacterized protein</fullName>
    </submittedName>
</protein>
<dbReference type="Proteomes" id="UP000828048">
    <property type="component" value="Chromosome 6"/>
</dbReference>
<keyword evidence="2" id="KW-1185">Reference proteome</keyword>
<organism evidence="1 2">
    <name type="scientific">Vaccinium darrowii</name>
    <dbReference type="NCBI Taxonomy" id="229202"/>
    <lineage>
        <taxon>Eukaryota</taxon>
        <taxon>Viridiplantae</taxon>
        <taxon>Streptophyta</taxon>
        <taxon>Embryophyta</taxon>
        <taxon>Tracheophyta</taxon>
        <taxon>Spermatophyta</taxon>
        <taxon>Magnoliopsida</taxon>
        <taxon>eudicotyledons</taxon>
        <taxon>Gunneridae</taxon>
        <taxon>Pentapetalae</taxon>
        <taxon>asterids</taxon>
        <taxon>Ericales</taxon>
        <taxon>Ericaceae</taxon>
        <taxon>Vaccinioideae</taxon>
        <taxon>Vaccinieae</taxon>
        <taxon>Vaccinium</taxon>
    </lineage>
</organism>
<evidence type="ECO:0000313" key="2">
    <source>
        <dbReference type="Proteomes" id="UP000828048"/>
    </source>
</evidence>
<comment type="caution">
    <text evidence="1">The sequence shown here is derived from an EMBL/GenBank/DDBJ whole genome shotgun (WGS) entry which is preliminary data.</text>
</comment>
<reference evidence="1 2" key="1">
    <citation type="journal article" date="2021" name="Hortic Res">
        <title>High-quality reference genome and annotation aids understanding of berry development for evergreen blueberry (Vaccinium darrowii).</title>
        <authorList>
            <person name="Yu J."/>
            <person name="Hulse-Kemp A.M."/>
            <person name="Babiker E."/>
            <person name="Staton M."/>
        </authorList>
    </citation>
    <scope>NUCLEOTIDE SEQUENCE [LARGE SCALE GENOMIC DNA]</scope>
    <source>
        <strain evidence="2">cv. NJ 8807/NJ 8810</strain>
        <tissue evidence="1">Young leaf</tissue>
    </source>
</reference>
<evidence type="ECO:0000313" key="1">
    <source>
        <dbReference type="EMBL" id="KAH7837112.1"/>
    </source>
</evidence>